<dbReference type="OMA" id="PATHEYD"/>
<accession>A0A200R0V6</accession>
<dbReference type="GO" id="GO:0016747">
    <property type="term" value="F:acyltransferase activity, transferring groups other than amino-acyl groups"/>
    <property type="evidence" value="ECO:0007669"/>
    <property type="project" value="TreeGrafter"/>
</dbReference>
<proteinExistence type="inferred from homology"/>
<dbReference type="FunCoup" id="A0A200R0V6">
    <property type="interactions" value="87"/>
</dbReference>
<dbReference type="EMBL" id="MVGT01000558">
    <property type="protein sequence ID" value="OVA16364.1"/>
    <property type="molecule type" value="Genomic_DNA"/>
</dbReference>
<dbReference type="Pfam" id="PF02458">
    <property type="entry name" value="Transferase"/>
    <property type="match status" value="1"/>
</dbReference>
<dbReference type="Gene3D" id="3.30.559.10">
    <property type="entry name" value="Chloramphenicol acetyltransferase-like domain"/>
    <property type="match status" value="2"/>
</dbReference>
<name>A0A200R0V6_MACCD</name>
<reference evidence="2 3" key="1">
    <citation type="journal article" date="2017" name="Mol. Plant">
        <title>The Genome of Medicinal Plant Macleaya cordata Provides New Insights into Benzylisoquinoline Alkaloids Metabolism.</title>
        <authorList>
            <person name="Liu X."/>
            <person name="Liu Y."/>
            <person name="Huang P."/>
            <person name="Ma Y."/>
            <person name="Qing Z."/>
            <person name="Tang Q."/>
            <person name="Cao H."/>
            <person name="Cheng P."/>
            <person name="Zheng Y."/>
            <person name="Yuan Z."/>
            <person name="Zhou Y."/>
            <person name="Liu J."/>
            <person name="Tang Z."/>
            <person name="Zhuo Y."/>
            <person name="Zhang Y."/>
            <person name="Yu L."/>
            <person name="Huang J."/>
            <person name="Yang P."/>
            <person name="Peng Q."/>
            <person name="Zhang J."/>
            <person name="Jiang W."/>
            <person name="Zhang Z."/>
            <person name="Lin K."/>
            <person name="Ro D.K."/>
            <person name="Chen X."/>
            <person name="Xiong X."/>
            <person name="Shang Y."/>
            <person name="Huang S."/>
            <person name="Zeng J."/>
        </authorList>
    </citation>
    <scope>NUCLEOTIDE SEQUENCE [LARGE SCALE GENOMIC DNA]</scope>
    <source>
        <strain evidence="3">cv. BLH2017</strain>
        <tissue evidence="2">Root</tissue>
    </source>
</reference>
<comment type="caution">
    <text evidence="2">The sequence shown here is derived from an EMBL/GenBank/DDBJ whole genome shotgun (WGS) entry which is preliminary data.</text>
</comment>
<keyword evidence="2" id="KW-0808">Transferase</keyword>
<evidence type="ECO:0000313" key="3">
    <source>
        <dbReference type="Proteomes" id="UP000195402"/>
    </source>
</evidence>
<dbReference type="PANTHER" id="PTHR31642:SF324">
    <property type="entry name" value="SPERMIDINE HYDROXYCINNAMOYL TRANSFERASE"/>
    <property type="match status" value="1"/>
</dbReference>
<evidence type="ECO:0000313" key="2">
    <source>
        <dbReference type="EMBL" id="OVA16364.1"/>
    </source>
</evidence>
<dbReference type="Proteomes" id="UP000195402">
    <property type="component" value="Unassembled WGS sequence"/>
</dbReference>
<gene>
    <name evidence="2" type="ORF">BVC80_7539g1</name>
</gene>
<dbReference type="InParanoid" id="A0A200R0V6"/>
<dbReference type="AlphaFoldDB" id="A0A200R0V6"/>
<evidence type="ECO:0000256" key="1">
    <source>
        <dbReference type="ARBA" id="ARBA00009861"/>
    </source>
</evidence>
<protein>
    <submittedName>
        <fullName evidence="2">Transferase</fullName>
    </submittedName>
</protein>
<dbReference type="PANTHER" id="PTHR31642">
    <property type="entry name" value="TRICHOTHECENE 3-O-ACETYLTRANSFERASE"/>
    <property type="match status" value="1"/>
</dbReference>
<sequence length="414" mass="46476">MVTLKCSYTVKPAEPTPIIRQWLPEADQLQALTHAPTVYFYPSSKPDSIDSPLETLKDSLSQALVYFYPLAGRLHVIDGGRLELDCNAMGAEVFEAYSESTIKDFGDFAPTPELRKLLVPPIDYNNTPFHELPLVLVQLTKFKCGGLSIGLAISHSMVDGQAALHFISCWAKIARGEKLVDSDQPFLDRTILKMDDDNNKKGPRYHHVEFDPPPLMIGASDDKEERSKETTVTMLKLTKEQVEKLKQKANIDRTRDDMKDIYGVYMQGERTRLRISVDCRHRLRPPLQPKYFGNVTFKSTPVAKSGDLMKKPLSYAASKMREGAEMIRRGFHSVGCPQGDYLGNPNLAVTSWIGLSIYDADFGWGKPIYMGPATLGFDGKSFVIPGDGDGSLLIALRLRVDHMEAFKEFFYQDI</sequence>
<dbReference type="InterPro" id="IPR023213">
    <property type="entry name" value="CAT-like_dom_sf"/>
</dbReference>
<dbReference type="STRING" id="56857.A0A200R0V6"/>
<dbReference type="InterPro" id="IPR050317">
    <property type="entry name" value="Plant_Fungal_Acyltransferase"/>
</dbReference>
<keyword evidence="3" id="KW-1185">Reference proteome</keyword>
<dbReference type="OrthoDB" id="1918817at2759"/>
<comment type="similarity">
    <text evidence="1">Belongs to the plant acyltransferase family.</text>
</comment>
<organism evidence="2 3">
    <name type="scientific">Macleaya cordata</name>
    <name type="common">Five-seeded plume-poppy</name>
    <name type="synonym">Bocconia cordata</name>
    <dbReference type="NCBI Taxonomy" id="56857"/>
    <lineage>
        <taxon>Eukaryota</taxon>
        <taxon>Viridiplantae</taxon>
        <taxon>Streptophyta</taxon>
        <taxon>Embryophyta</taxon>
        <taxon>Tracheophyta</taxon>
        <taxon>Spermatophyta</taxon>
        <taxon>Magnoliopsida</taxon>
        <taxon>Ranunculales</taxon>
        <taxon>Papaveraceae</taxon>
        <taxon>Papaveroideae</taxon>
        <taxon>Macleaya</taxon>
    </lineage>
</organism>